<evidence type="ECO:0000256" key="1">
    <source>
        <dbReference type="SAM" id="SignalP"/>
    </source>
</evidence>
<dbReference type="InterPro" id="IPR036728">
    <property type="entry name" value="PBP_GOBP_sf"/>
</dbReference>
<dbReference type="CDD" id="cd23992">
    <property type="entry name" value="PBP_GOBP"/>
    <property type="match status" value="1"/>
</dbReference>
<organism evidence="2 3">
    <name type="scientific">Hypothenemus hampei</name>
    <name type="common">Coffee berry borer</name>
    <dbReference type="NCBI Taxonomy" id="57062"/>
    <lineage>
        <taxon>Eukaryota</taxon>
        <taxon>Metazoa</taxon>
        <taxon>Ecdysozoa</taxon>
        <taxon>Arthropoda</taxon>
        <taxon>Hexapoda</taxon>
        <taxon>Insecta</taxon>
        <taxon>Pterygota</taxon>
        <taxon>Neoptera</taxon>
        <taxon>Endopterygota</taxon>
        <taxon>Coleoptera</taxon>
        <taxon>Polyphaga</taxon>
        <taxon>Cucujiformia</taxon>
        <taxon>Curculionidae</taxon>
        <taxon>Scolytinae</taxon>
        <taxon>Hypothenemus</taxon>
    </lineage>
</organism>
<dbReference type="InterPro" id="IPR006170">
    <property type="entry name" value="PBP/GOBP"/>
</dbReference>
<evidence type="ECO:0000313" key="2">
    <source>
        <dbReference type="EMBL" id="KAL1513937.1"/>
    </source>
</evidence>
<dbReference type="Pfam" id="PF01395">
    <property type="entry name" value="PBP_GOBP"/>
    <property type="match status" value="1"/>
</dbReference>
<dbReference type="Gene3D" id="1.10.238.20">
    <property type="entry name" value="Pheromone/general odorant binding protein domain"/>
    <property type="match status" value="1"/>
</dbReference>
<dbReference type="EMBL" id="JBDJPC010000002">
    <property type="protein sequence ID" value="KAL1513937.1"/>
    <property type="molecule type" value="Genomic_DNA"/>
</dbReference>
<gene>
    <name evidence="2" type="ORF">ABEB36_003275</name>
</gene>
<accession>A0ABD1FBS1</accession>
<proteinExistence type="predicted"/>
<feature type="chain" id="PRO_5044851404" evidence="1">
    <location>
        <begin position="19"/>
        <end position="139"/>
    </location>
</feature>
<feature type="signal peptide" evidence="1">
    <location>
        <begin position="1"/>
        <end position="18"/>
    </location>
</feature>
<dbReference type="AlphaFoldDB" id="A0ABD1FBS1"/>
<dbReference type="SUPFAM" id="SSF47565">
    <property type="entry name" value="Insect pheromone/odorant-binding proteins"/>
    <property type="match status" value="1"/>
</dbReference>
<evidence type="ECO:0000313" key="3">
    <source>
        <dbReference type="Proteomes" id="UP001566132"/>
    </source>
</evidence>
<dbReference type="Proteomes" id="UP001566132">
    <property type="component" value="Unassembled WGS sequence"/>
</dbReference>
<protein>
    <submittedName>
        <fullName evidence="2">Uncharacterized protein</fullName>
    </submittedName>
</protein>
<keyword evidence="3" id="KW-1185">Reference proteome</keyword>
<comment type="caution">
    <text evidence="2">The sequence shown here is derived from an EMBL/GenBank/DDBJ whole genome shotgun (WGS) entry which is preliminary data.</text>
</comment>
<reference evidence="2 3" key="1">
    <citation type="submission" date="2024-05" db="EMBL/GenBank/DDBJ databases">
        <title>Genetic variation in Jamaican populations of the coffee berry borer (Hypothenemus hampei).</title>
        <authorList>
            <person name="Errbii M."/>
            <person name="Myrie A."/>
        </authorList>
    </citation>
    <scope>NUCLEOTIDE SEQUENCE [LARGE SCALE GENOMIC DNA]</scope>
    <source>
        <strain evidence="2">JA-Hopewell-2020-01-JO</strain>
        <tissue evidence="2">Whole body</tissue>
    </source>
</reference>
<name>A0ABD1FBS1_HYPHA</name>
<keyword evidence="1" id="KW-0732">Signal</keyword>
<sequence>MACLTFIVIFALVSVSLANPVQTRWNTVHQNCQADKKTYVPDEIFEQLKRGEKPTLPANFGLHANCMLVQLDLQDEHGNVRLDGLRVAAGRQHTDSNHIDRIVNECAVNKESKETTAIGLFKCLSKNHVDIGQFLKKND</sequence>